<dbReference type="AlphaFoldDB" id="A0A841FPK6"/>
<dbReference type="EMBL" id="JACHGT010000006">
    <property type="protein sequence ID" value="MBB6035187.1"/>
    <property type="molecule type" value="Genomic_DNA"/>
</dbReference>
<comment type="caution">
    <text evidence="1">The sequence shown here is derived from an EMBL/GenBank/DDBJ whole genome shotgun (WGS) entry which is preliminary data.</text>
</comment>
<keyword evidence="2" id="KW-1185">Reference proteome</keyword>
<name>A0A841FPK6_9ACTN</name>
<accession>A0A841FPK6</accession>
<organism evidence="1 2">
    <name type="scientific">Phytomonospora endophytica</name>
    <dbReference type="NCBI Taxonomy" id="714109"/>
    <lineage>
        <taxon>Bacteria</taxon>
        <taxon>Bacillati</taxon>
        <taxon>Actinomycetota</taxon>
        <taxon>Actinomycetes</taxon>
        <taxon>Micromonosporales</taxon>
        <taxon>Micromonosporaceae</taxon>
        <taxon>Phytomonospora</taxon>
    </lineage>
</organism>
<proteinExistence type="predicted"/>
<dbReference type="Proteomes" id="UP000548476">
    <property type="component" value="Unassembled WGS sequence"/>
</dbReference>
<sequence length="58" mass="6712">MPQVNVEWAAYWRGLLQWHENNPADDMCACGDRSSDCRIRQVAVKRGVLRLITDNVRP</sequence>
<dbReference type="RefSeq" id="WP_184788049.1">
    <property type="nucleotide sequence ID" value="NZ_BONT01000006.1"/>
</dbReference>
<protein>
    <submittedName>
        <fullName evidence="1">Uncharacterized protein</fullName>
    </submittedName>
</protein>
<gene>
    <name evidence="1" type="ORF">HNR73_003044</name>
</gene>
<reference evidence="1 2" key="1">
    <citation type="submission" date="2020-08" db="EMBL/GenBank/DDBJ databases">
        <title>Genomic Encyclopedia of Type Strains, Phase IV (KMG-IV): sequencing the most valuable type-strain genomes for metagenomic binning, comparative biology and taxonomic classification.</title>
        <authorList>
            <person name="Goeker M."/>
        </authorList>
    </citation>
    <scope>NUCLEOTIDE SEQUENCE [LARGE SCALE GENOMIC DNA]</scope>
    <source>
        <strain evidence="1 2">YIM 65646</strain>
    </source>
</reference>
<evidence type="ECO:0000313" key="2">
    <source>
        <dbReference type="Proteomes" id="UP000548476"/>
    </source>
</evidence>
<evidence type="ECO:0000313" key="1">
    <source>
        <dbReference type="EMBL" id="MBB6035187.1"/>
    </source>
</evidence>